<dbReference type="RefSeq" id="WP_011712908.1">
    <property type="nucleotide sequence ID" value="NC_008576.1"/>
</dbReference>
<dbReference type="eggNOG" id="ENOG5030D7C">
    <property type="taxonomic scope" value="Bacteria"/>
</dbReference>
<dbReference type="STRING" id="156889.Mmc1_1242"/>
<dbReference type="InterPro" id="IPR045942">
    <property type="entry name" value="DUF6362"/>
</dbReference>
<reference evidence="2 5" key="3">
    <citation type="journal article" date="2012" name="Int. J. Syst. Evol. Microbiol.">
        <title>Magnetococcus marinus gen. nov., sp. nov., a marine, magnetotactic bacterium that represents a novel lineage (Magnetococcaceae fam. nov.; Magnetococcales ord. nov.) at the base of the Alphaproteobacteria.</title>
        <authorList>
            <person name="Bazylinski D.A."/>
            <person name="Williams T.J."/>
            <person name="Lefevre C.T."/>
            <person name="Berg R.J."/>
            <person name="Zhang C.L."/>
            <person name="Bowser S.S."/>
            <person name="Dean A.J."/>
            <person name="Beveridge T.J."/>
        </authorList>
    </citation>
    <scope>NUCLEOTIDE SEQUENCE [LARGE SCALE GENOMIC DNA]</scope>
    <source>
        <strain evidence="5">ATCC BAA-1437 / JCM 17883 / MC-1</strain>
        <strain evidence="2">MC-1</strain>
    </source>
</reference>
<dbReference type="Pfam" id="PF19889">
    <property type="entry name" value="DUF6362"/>
    <property type="match status" value="1"/>
</dbReference>
<evidence type="ECO:0000313" key="4">
    <source>
        <dbReference type="EMBL" id="ABK45403.1"/>
    </source>
</evidence>
<evidence type="ECO:0000313" key="5">
    <source>
        <dbReference type="Proteomes" id="UP000002586"/>
    </source>
</evidence>
<dbReference type="AlphaFoldDB" id="A0L710"/>
<proteinExistence type="predicted"/>
<evidence type="ECO:0000313" key="3">
    <source>
        <dbReference type="EMBL" id="ABK45094.1"/>
    </source>
</evidence>
<evidence type="ECO:0000313" key="2">
    <source>
        <dbReference type="EMBL" id="ABK43753.1"/>
    </source>
</evidence>
<name>A0L710_MAGMM</name>
<dbReference type="EMBL" id="CP000471">
    <property type="protein sequence ID" value="ABK45094.1"/>
    <property type="molecule type" value="Genomic_DNA"/>
</dbReference>
<dbReference type="KEGG" id="mgm:Mmc1_1242"/>
<organism evidence="2 5">
    <name type="scientific">Magnetococcus marinus (strain ATCC BAA-1437 / JCM 17883 / MC-1)</name>
    <dbReference type="NCBI Taxonomy" id="156889"/>
    <lineage>
        <taxon>Bacteria</taxon>
        <taxon>Pseudomonadati</taxon>
        <taxon>Pseudomonadota</taxon>
        <taxon>Magnetococcia</taxon>
        <taxon>Magnetococcales</taxon>
        <taxon>Magnetococcaceae</taxon>
        <taxon>Magnetococcus</taxon>
    </lineage>
</organism>
<reference evidence="5" key="2">
    <citation type="journal article" date="2009" name="Appl. Environ. Microbiol.">
        <title>Complete genome sequence of the chemolithoautotrophic marine magnetotactic coccus strain MC-1.</title>
        <authorList>
            <person name="Schubbe S."/>
            <person name="Williams T.J."/>
            <person name="Xie G."/>
            <person name="Kiss H.E."/>
            <person name="Brettin T.S."/>
            <person name="Martinez D."/>
            <person name="Ross C.A."/>
            <person name="Schuler D."/>
            <person name="Cox B.L."/>
            <person name="Nealson K.H."/>
            <person name="Bazylinski D.A."/>
        </authorList>
    </citation>
    <scope>NUCLEOTIDE SEQUENCE [LARGE SCALE GENOMIC DNA]</scope>
    <source>
        <strain evidence="5">ATCC BAA-1437 / JCM 17883 / MC-1</strain>
    </source>
</reference>
<dbReference type="OrthoDB" id="7360866at2"/>
<accession>A0L710</accession>
<reference evidence="2" key="1">
    <citation type="submission" date="2006-09" db="EMBL/GenBank/DDBJ databases">
        <title>Complete sequence of Magnetococcus sp. MC-1.</title>
        <authorList>
            <consortium name="US DOE Joint Genome Institute"/>
            <person name="Copeland A."/>
            <person name="Lucas S."/>
            <person name="Lapidus A."/>
            <person name="Barry K."/>
            <person name="Detter J.C."/>
            <person name="Glavina del Rio T."/>
            <person name="Hammon N."/>
            <person name="Israni S."/>
            <person name="Dalin E."/>
            <person name="Tice H."/>
            <person name="Pitluck S."/>
            <person name="Kiss H."/>
            <person name="Goodwin L.A."/>
            <person name="Brettin T."/>
            <person name="Bruce D."/>
            <person name="Han C."/>
            <person name="Tapia R."/>
            <person name="Gilna P."/>
            <person name="Schmutz J."/>
            <person name="Larimer F."/>
            <person name="Land M."/>
            <person name="Hauser L."/>
            <person name="Kyrpides N."/>
            <person name="Mikhailova N."/>
            <person name="Richardson P."/>
        </authorList>
    </citation>
    <scope>NUCLEOTIDE SEQUENCE [LARGE SCALE GENOMIC DNA]</scope>
    <source>
        <strain evidence="2">MC-1</strain>
    </source>
</reference>
<protein>
    <recommendedName>
        <fullName evidence="1">DUF6362 domain-containing protein</fullName>
    </recommendedName>
</protein>
<dbReference type="EMBL" id="CP000471">
    <property type="protein sequence ID" value="ABK43753.1"/>
    <property type="molecule type" value="Genomic_DNA"/>
</dbReference>
<keyword evidence="5" id="KW-1185">Reference proteome</keyword>
<feature type="domain" description="DUF6362" evidence="1">
    <location>
        <begin position="23"/>
        <end position="122"/>
    </location>
</feature>
<dbReference type="EMBL" id="CP000471">
    <property type="protein sequence ID" value="ABK45403.1"/>
    <property type="molecule type" value="Genomic_DNA"/>
</dbReference>
<dbReference type="KEGG" id="mgm:Mmc1_2598"/>
<sequence>MREQKWDAPAVAKRLEEAAFTMKRLPVKGLKPEEVRSAWPEVIHEFYDAYGWGTAEARLGPPSPAAIDRLDEVMGWLEWLEPDHRRLVWYRAERVPWKLLMRRFGRARSTLAAHWKSAIFQVVAVLNQGKRVRTF</sequence>
<gene>
    <name evidence="2" type="ordered locus">Mmc1_1242</name>
    <name evidence="3" type="ordered locus">Mmc1_2598</name>
    <name evidence="4" type="ordered locus">Mmc1_2912</name>
</gene>
<evidence type="ECO:0000259" key="1">
    <source>
        <dbReference type="Pfam" id="PF19889"/>
    </source>
</evidence>
<dbReference type="KEGG" id="mgm:Mmc1_2912"/>
<dbReference type="Proteomes" id="UP000002586">
    <property type="component" value="Chromosome"/>
</dbReference>
<dbReference type="HOGENOM" id="CLU_132099_0_0_5"/>